<protein>
    <submittedName>
        <fullName evidence="2">Uncharacterized protein</fullName>
    </submittedName>
</protein>
<evidence type="ECO:0000313" key="3">
    <source>
        <dbReference type="Proteomes" id="UP000770015"/>
    </source>
</evidence>
<reference evidence="2" key="1">
    <citation type="journal article" date="2021" name="Nat. Commun.">
        <title>Genetic determinants of endophytism in the Arabidopsis root mycobiome.</title>
        <authorList>
            <person name="Mesny F."/>
            <person name="Miyauchi S."/>
            <person name="Thiergart T."/>
            <person name="Pickel B."/>
            <person name="Atanasova L."/>
            <person name="Karlsson M."/>
            <person name="Huettel B."/>
            <person name="Barry K.W."/>
            <person name="Haridas S."/>
            <person name="Chen C."/>
            <person name="Bauer D."/>
            <person name="Andreopoulos W."/>
            <person name="Pangilinan J."/>
            <person name="LaButti K."/>
            <person name="Riley R."/>
            <person name="Lipzen A."/>
            <person name="Clum A."/>
            <person name="Drula E."/>
            <person name="Henrissat B."/>
            <person name="Kohler A."/>
            <person name="Grigoriev I.V."/>
            <person name="Martin F.M."/>
            <person name="Hacquard S."/>
        </authorList>
    </citation>
    <scope>NUCLEOTIDE SEQUENCE</scope>
    <source>
        <strain evidence="2">MPI-SDFR-AT-0117</strain>
    </source>
</reference>
<accession>A0A9P9ABC6</accession>
<dbReference type="EMBL" id="JAGSXJ010000010">
    <property type="protein sequence ID" value="KAH6687809.1"/>
    <property type="molecule type" value="Genomic_DNA"/>
</dbReference>
<feature type="compositionally biased region" description="Basic and acidic residues" evidence="1">
    <location>
        <begin position="392"/>
        <end position="409"/>
    </location>
</feature>
<feature type="compositionally biased region" description="Polar residues" evidence="1">
    <location>
        <begin position="410"/>
        <end position="427"/>
    </location>
</feature>
<feature type="compositionally biased region" description="Basic and acidic residues" evidence="1">
    <location>
        <begin position="157"/>
        <end position="183"/>
    </location>
</feature>
<feature type="compositionally biased region" description="Polar residues" evidence="1">
    <location>
        <begin position="198"/>
        <end position="213"/>
    </location>
</feature>
<evidence type="ECO:0000313" key="2">
    <source>
        <dbReference type="EMBL" id="KAH6687809.1"/>
    </source>
</evidence>
<dbReference type="Proteomes" id="UP000770015">
    <property type="component" value="Unassembled WGS sequence"/>
</dbReference>
<feature type="compositionally biased region" description="Low complexity" evidence="1">
    <location>
        <begin position="550"/>
        <end position="559"/>
    </location>
</feature>
<comment type="caution">
    <text evidence="2">The sequence shown here is derived from an EMBL/GenBank/DDBJ whole genome shotgun (WGS) entry which is preliminary data.</text>
</comment>
<feature type="region of interest" description="Disordered" evidence="1">
    <location>
        <begin position="33"/>
        <end position="73"/>
    </location>
</feature>
<feature type="region of interest" description="Disordered" evidence="1">
    <location>
        <begin position="85"/>
        <end position="656"/>
    </location>
</feature>
<dbReference type="AlphaFoldDB" id="A0A9P9ABC6"/>
<feature type="compositionally biased region" description="Polar residues" evidence="1">
    <location>
        <begin position="706"/>
        <end position="717"/>
    </location>
</feature>
<dbReference type="OrthoDB" id="5386674at2759"/>
<gene>
    <name evidence="2" type="ORF">F5X68DRAFT_231354</name>
</gene>
<feature type="compositionally biased region" description="Basic residues" evidence="1">
    <location>
        <begin position="184"/>
        <end position="193"/>
    </location>
</feature>
<feature type="compositionally biased region" description="Polar residues" evidence="1">
    <location>
        <begin position="354"/>
        <end position="365"/>
    </location>
</feature>
<feature type="region of interest" description="Disordered" evidence="1">
    <location>
        <begin position="678"/>
        <end position="883"/>
    </location>
</feature>
<evidence type="ECO:0000256" key="1">
    <source>
        <dbReference type="SAM" id="MobiDB-lite"/>
    </source>
</evidence>
<feature type="compositionally biased region" description="Low complexity" evidence="1">
    <location>
        <begin position="456"/>
        <end position="483"/>
    </location>
</feature>
<organism evidence="2 3">
    <name type="scientific">Plectosphaerella plurivora</name>
    <dbReference type="NCBI Taxonomy" id="936078"/>
    <lineage>
        <taxon>Eukaryota</taxon>
        <taxon>Fungi</taxon>
        <taxon>Dikarya</taxon>
        <taxon>Ascomycota</taxon>
        <taxon>Pezizomycotina</taxon>
        <taxon>Sordariomycetes</taxon>
        <taxon>Hypocreomycetidae</taxon>
        <taxon>Glomerellales</taxon>
        <taxon>Plectosphaerellaceae</taxon>
        <taxon>Plectosphaerella</taxon>
    </lineage>
</organism>
<feature type="compositionally biased region" description="Low complexity" evidence="1">
    <location>
        <begin position="609"/>
        <end position="622"/>
    </location>
</feature>
<feature type="compositionally biased region" description="Polar residues" evidence="1">
    <location>
        <begin position="123"/>
        <end position="133"/>
    </location>
</feature>
<sequence length="965" mass="104607">MTTAAVTREPPPGAANTEKLQRMLDMEHKVKMERLHPLIPTSELPKRRPVTMQPPARPPQPLQARRKAHSRGGSLVMNAAMIKMTDDNDLHVRVPTPPWRASKSNRLEPMPLSRASLHPPKTVSFSGRSTPTKPATEEDKKSETSSICHSPSWEGYGQRKKDKKAEEKQKRKDKEQAEKDARDAKRKSSRLVKKPPSASRSNMILSGRSTSTPELLDSTTTSSRRSSIHSDASQLPPPPKHGRQRSSSVASQIRAAFTGYLGPKEEKEPEVGFVGGLKLEMERESAARPGAQSASPDDLRSTLPPPGPRKANSYGPESMVASESGHPALPRMMTDSFVPVTNPMRPKNPPPLSMRTSSRSESLISPTAPPMPGKSNLDRWKLQNANKSAADVADHAGHASESEAEDSSRGRNSGSYVYQQRQISQDRAITGFKDDAKVLTKSRYPPQAHRRYQGVNFNSNESSSPTNSSFGFRKTSSSDSRSSSTDRGRFLDSLGSFGKPYDAPSLDLTSLDGDAERTPKARSRSNDTNASTPRGFKGAMQAAFRKVRSSSKPPSASSSFFERQSRDSMTTPDSFAMSRPPSSDAEKTTPAMSFTLDDFKPPVIKDPNSVRSNSSASSSLYEESMRSPVYTNTPDSSRPQSDKGLPPVVGEVGKGKTENLLVTNDERVFRLSHRAMVAESTPAGPSPLTPKSALNAFQLDLPPSDNKPSLNRDNSQGHIHPLLRKPKSRPAAIQTDQHTLTPLDVDGSKSSLIPLPLEVTPVPSPGDRSPAAPGSTVADETEESAGASLARVPSLSKSKSSPNVLADVRSESPIAPPQRSPKRDKHAFQSTQSLPDALDASVTSGAESPRSPDPATYLEEARKAAPSAAIPRSLRASGVSAGRKDGEFEPIAKMFVECCHCKFFHDMPSRVYECMAHPDATVEDSRLGVSGAISTVVNCPWCRHGMTTECCAGYAAVVHLKERLH</sequence>
<proteinExistence type="predicted"/>
<feature type="compositionally biased region" description="Polar residues" evidence="1">
    <location>
        <begin position="629"/>
        <end position="639"/>
    </location>
</feature>
<name>A0A9P9ABC6_9PEZI</name>
<keyword evidence="3" id="KW-1185">Reference proteome</keyword>